<name>A0A5N1J8J7_9BACT</name>
<dbReference type="SUPFAM" id="SSF53187">
    <property type="entry name" value="Zn-dependent exopeptidases"/>
    <property type="match status" value="1"/>
</dbReference>
<dbReference type="GO" id="GO:0006508">
    <property type="term" value="P:proteolysis"/>
    <property type="evidence" value="ECO:0007669"/>
    <property type="project" value="InterPro"/>
</dbReference>
<dbReference type="InterPro" id="IPR045175">
    <property type="entry name" value="M28_fam"/>
</dbReference>
<evidence type="ECO:0000256" key="1">
    <source>
        <dbReference type="SAM" id="SignalP"/>
    </source>
</evidence>
<dbReference type="Pfam" id="PF04389">
    <property type="entry name" value="Peptidase_M28"/>
    <property type="match status" value="1"/>
</dbReference>
<evidence type="ECO:0000313" key="3">
    <source>
        <dbReference type="EMBL" id="KAA9341001.1"/>
    </source>
</evidence>
<accession>A0A5N1J8J7</accession>
<dbReference type="PANTHER" id="PTHR12147">
    <property type="entry name" value="METALLOPEPTIDASE M28 FAMILY MEMBER"/>
    <property type="match status" value="1"/>
</dbReference>
<dbReference type="RefSeq" id="WP_150902928.1">
    <property type="nucleotide sequence ID" value="NZ_VTWT01000002.1"/>
</dbReference>
<protein>
    <submittedName>
        <fullName evidence="3">M28 family peptidase</fullName>
    </submittedName>
</protein>
<evidence type="ECO:0000259" key="2">
    <source>
        <dbReference type="Pfam" id="PF04389"/>
    </source>
</evidence>
<dbReference type="AlphaFoldDB" id="A0A5N1J8J7"/>
<feature type="signal peptide" evidence="1">
    <location>
        <begin position="1"/>
        <end position="18"/>
    </location>
</feature>
<dbReference type="InterPro" id="IPR007484">
    <property type="entry name" value="Peptidase_M28"/>
</dbReference>
<sequence length="421" mass="47319">MRICRLLLFLLFPSGVFAQDMARVKQNLFTLCSPEFNGRGYVKDGDKKAAGLIQQQFRQAGLQAFNDNYYQTFSLPVNTVQEVKLKIDNRKLKPGRDFIPDAGIGPGKGKLRVLPLDTLIFTDEVRGEQFLEKSLTGYALLMPEKFWAKRNILPAIFAQRMQSASALLITQPAKLTYTVAREQHAQPRFEVLQKRVAKTPKKVKFEAEAKFIPAYQTQNVIGFIPGSVYPDSFIVFSAHYDHLGSIGKKTYFPGANDNASGTSLLLELAHYYGKPENRPEYSIAFMAFGAEEAGLVGSKYYVENPLFPLQQIKFLLNLDLTGTGEAGLMVVNGRVHEKAFARLKSISDEKRYFPEVKARGKAANSDHFPFSEKGVPAFFCYTLGGTAAYHDINDKPETLPLTKFQELFRLMVDFSRGFRGL</sequence>
<gene>
    <name evidence="3" type="ORF">F0P94_06135</name>
</gene>
<dbReference type="EMBL" id="VTWT01000002">
    <property type="protein sequence ID" value="KAA9341001.1"/>
    <property type="molecule type" value="Genomic_DNA"/>
</dbReference>
<proteinExistence type="predicted"/>
<keyword evidence="1" id="KW-0732">Signal</keyword>
<comment type="caution">
    <text evidence="3">The sequence shown here is derived from an EMBL/GenBank/DDBJ whole genome shotgun (WGS) entry which is preliminary data.</text>
</comment>
<feature type="domain" description="Peptidase M28" evidence="2">
    <location>
        <begin position="219"/>
        <end position="413"/>
    </location>
</feature>
<dbReference type="PANTHER" id="PTHR12147:SF26">
    <property type="entry name" value="PEPTIDASE M28 DOMAIN-CONTAINING PROTEIN"/>
    <property type="match status" value="1"/>
</dbReference>
<organism evidence="3 4">
    <name type="scientific">Adhaeribacter soli</name>
    <dbReference type="NCBI Taxonomy" id="2607655"/>
    <lineage>
        <taxon>Bacteria</taxon>
        <taxon>Pseudomonadati</taxon>
        <taxon>Bacteroidota</taxon>
        <taxon>Cytophagia</taxon>
        <taxon>Cytophagales</taxon>
        <taxon>Hymenobacteraceae</taxon>
        <taxon>Adhaeribacter</taxon>
    </lineage>
</organism>
<keyword evidence="4" id="KW-1185">Reference proteome</keyword>
<feature type="chain" id="PRO_5024909225" evidence="1">
    <location>
        <begin position="19"/>
        <end position="421"/>
    </location>
</feature>
<dbReference type="Proteomes" id="UP000326570">
    <property type="component" value="Unassembled WGS sequence"/>
</dbReference>
<dbReference type="GO" id="GO:0008235">
    <property type="term" value="F:metalloexopeptidase activity"/>
    <property type="evidence" value="ECO:0007669"/>
    <property type="project" value="InterPro"/>
</dbReference>
<evidence type="ECO:0000313" key="4">
    <source>
        <dbReference type="Proteomes" id="UP000326570"/>
    </source>
</evidence>
<dbReference type="Gene3D" id="3.40.630.10">
    <property type="entry name" value="Zn peptidases"/>
    <property type="match status" value="1"/>
</dbReference>
<reference evidence="3 4" key="1">
    <citation type="submission" date="2019-09" db="EMBL/GenBank/DDBJ databases">
        <title>Genome sequence of Adhaeribacter sp. M2.</title>
        <authorList>
            <person name="Srinivasan S."/>
        </authorList>
    </citation>
    <scope>NUCLEOTIDE SEQUENCE [LARGE SCALE GENOMIC DNA]</scope>
    <source>
        <strain evidence="3 4">M2</strain>
    </source>
</reference>